<feature type="non-terminal residue" evidence="1">
    <location>
        <position position="33"/>
    </location>
</feature>
<evidence type="ECO:0000313" key="1">
    <source>
        <dbReference type="EMBL" id="EFN75054.1"/>
    </source>
</evidence>
<reference evidence="1 2" key="1">
    <citation type="journal article" date="2010" name="Science">
        <title>Genomic comparison of the ants Camponotus floridanus and Harpegnathos saltator.</title>
        <authorList>
            <person name="Bonasio R."/>
            <person name="Zhang G."/>
            <person name="Ye C."/>
            <person name="Mutti N.S."/>
            <person name="Fang X."/>
            <person name="Qin N."/>
            <person name="Donahue G."/>
            <person name="Yang P."/>
            <person name="Li Q."/>
            <person name="Li C."/>
            <person name="Zhang P."/>
            <person name="Huang Z."/>
            <person name="Berger S.L."/>
            <person name="Reinberg D."/>
            <person name="Wang J."/>
            <person name="Liebig J."/>
        </authorList>
    </citation>
    <scope>NUCLEOTIDE SEQUENCE [LARGE SCALE GENOMIC DNA]</scope>
    <source>
        <strain evidence="1 2">R22 G/1</strain>
    </source>
</reference>
<gene>
    <name evidence="1" type="ORF">EAI_00916</name>
</gene>
<feature type="non-terminal residue" evidence="1">
    <location>
        <position position="1"/>
    </location>
</feature>
<dbReference type="InParanoid" id="E2CAH5"/>
<dbReference type="EMBL" id="GL453977">
    <property type="protein sequence ID" value="EFN75054.1"/>
    <property type="molecule type" value="Genomic_DNA"/>
</dbReference>
<sequence>YSFLQFRRSVQDVLQPHHDDNFLLRWLRGIDLI</sequence>
<keyword evidence="2" id="KW-1185">Reference proteome</keyword>
<organism evidence="2">
    <name type="scientific">Harpegnathos saltator</name>
    <name type="common">Jerdon's jumping ant</name>
    <dbReference type="NCBI Taxonomy" id="610380"/>
    <lineage>
        <taxon>Eukaryota</taxon>
        <taxon>Metazoa</taxon>
        <taxon>Ecdysozoa</taxon>
        <taxon>Arthropoda</taxon>
        <taxon>Hexapoda</taxon>
        <taxon>Insecta</taxon>
        <taxon>Pterygota</taxon>
        <taxon>Neoptera</taxon>
        <taxon>Endopterygota</taxon>
        <taxon>Hymenoptera</taxon>
        <taxon>Apocrita</taxon>
        <taxon>Aculeata</taxon>
        <taxon>Formicoidea</taxon>
        <taxon>Formicidae</taxon>
        <taxon>Ponerinae</taxon>
        <taxon>Ponerini</taxon>
        <taxon>Harpegnathos</taxon>
    </lineage>
</organism>
<protein>
    <submittedName>
        <fullName evidence="1">Uncharacterized protein</fullName>
    </submittedName>
</protein>
<dbReference type="AlphaFoldDB" id="E2CAH5"/>
<proteinExistence type="predicted"/>
<name>E2CAH5_HARSA</name>
<evidence type="ECO:0000313" key="2">
    <source>
        <dbReference type="Proteomes" id="UP000008237"/>
    </source>
</evidence>
<accession>E2CAH5</accession>
<dbReference type="Proteomes" id="UP000008237">
    <property type="component" value="Unassembled WGS sequence"/>
</dbReference>